<dbReference type="PANTHER" id="PTHR46040">
    <property type="entry name" value="HIGH MOBILITY GROUP PROTEIN 2"/>
    <property type="match status" value="1"/>
</dbReference>
<evidence type="ECO:0000256" key="2">
    <source>
        <dbReference type="ARBA" id="ARBA00023242"/>
    </source>
</evidence>
<dbReference type="PANTHER" id="PTHR46040:SF3">
    <property type="entry name" value="HIGH MOBILITY GROUP PROTEIN 2"/>
    <property type="match status" value="1"/>
</dbReference>
<dbReference type="InterPro" id="IPR009071">
    <property type="entry name" value="HMG_box_dom"/>
</dbReference>
<organism evidence="6 7">
    <name type="scientific">Purpureocillium lilacinum</name>
    <name type="common">Paecilomyces lilacinus</name>
    <dbReference type="NCBI Taxonomy" id="33203"/>
    <lineage>
        <taxon>Eukaryota</taxon>
        <taxon>Fungi</taxon>
        <taxon>Dikarya</taxon>
        <taxon>Ascomycota</taxon>
        <taxon>Pezizomycotina</taxon>
        <taxon>Sordariomycetes</taxon>
        <taxon>Hypocreomycetidae</taxon>
        <taxon>Hypocreales</taxon>
        <taxon>Ophiocordycipitaceae</taxon>
        <taxon>Purpureocillium</taxon>
    </lineage>
</organism>
<keyword evidence="2 3" id="KW-0539">Nucleus</keyword>
<dbReference type="InterPro" id="IPR036910">
    <property type="entry name" value="HMG_box_dom_sf"/>
</dbReference>
<reference evidence="6 7" key="1">
    <citation type="submission" date="2016-01" db="EMBL/GenBank/DDBJ databases">
        <title>Biosynthesis of antibiotic leucinostatins and their inhibition on Phytophthora in bio-control Purpureocillium lilacinum.</title>
        <authorList>
            <person name="Wang G."/>
            <person name="Liu Z."/>
            <person name="Lin R."/>
            <person name="Li E."/>
            <person name="Mao Z."/>
            <person name="Ling J."/>
            <person name="Yin W."/>
            <person name="Xie B."/>
        </authorList>
    </citation>
    <scope>NUCLEOTIDE SEQUENCE [LARGE SCALE GENOMIC DNA]</scope>
    <source>
        <strain evidence="6">PLBJ-1</strain>
    </source>
</reference>
<dbReference type="GO" id="GO:0005737">
    <property type="term" value="C:cytoplasm"/>
    <property type="evidence" value="ECO:0007669"/>
    <property type="project" value="InterPro"/>
</dbReference>
<dbReference type="CDD" id="cd09487">
    <property type="entry name" value="SAM_superfamily"/>
    <property type="match status" value="1"/>
</dbReference>
<dbReference type="Gene3D" id="1.10.150.50">
    <property type="entry name" value="Transcription Factor, Ets-1"/>
    <property type="match status" value="1"/>
</dbReference>
<dbReference type="GO" id="GO:0003677">
    <property type="term" value="F:DNA binding"/>
    <property type="evidence" value="ECO:0007669"/>
    <property type="project" value="UniProtKB-UniRule"/>
</dbReference>
<dbReference type="InterPro" id="IPR051965">
    <property type="entry name" value="ChromReg_NeuronalGeneExpr"/>
</dbReference>
<name>A0A179FAV2_PURLI</name>
<feature type="region of interest" description="Disordered" evidence="4">
    <location>
        <begin position="256"/>
        <end position="287"/>
    </location>
</feature>
<feature type="compositionally biased region" description="Polar residues" evidence="4">
    <location>
        <begin position="341"/>
        <end position="356"/>
    </location>
</feature>
<feature type="domain" description="HMG box" evidence="5">
    <location>
        <begin position="1004"/>
        <end position="1079"/>
    </location>
</feature>
<dbReference type="GO" id="GO:0006355">
    <property type="term" value="P:regulation of DNA-templated transcription"/>
    <property type="evidence" value="ECO:0007669"/>
    <property type="project" value="InterPro"/>
</dbReference>
<keyword evidence="1 3" id="KW-0238">DNA-binding</keyword>
<feature type="compositionally biased region" description="Low complexity" evidence="4">
    <location>
        <begin position="178"/>
        <end position="201"/>
    </location>
</feature>
<dbReference type="EMBL" id="LSBH01000021">
    <property type="protein sequence ID" value="OAQ62594.1"/>
    <property type="molecule type" value="Genomic_DNA"/>
</dbReference>
<dbReference type="InterPro" id="IPR013761">
    <property type="entry name" value="SAM/pointed_sf"/>
</dbReference>
<feature type="compositionally biased region" description="Basic and acidic residues" evidence="4">
    <location>
        <begin position="1108"/>
        <end position="1119"/>
    </location>
</feature>
<evidence type="ECO:0000256" key="1">
    <source>
        <dbReference type="ARBA" id="ARBA00023125"/>
    </source>
</evidence>
<dbReference type="SMART" id="SM00398">
    <property type="entry name" value="HMG"/>
    <property type="match status" value="1"/>
</dbReference>
<dbReference type="Proteomes" id="UP000078240">
    <property type="component" value="Unassembled WGS sequence"/>
</dbReference>
<comment type="caution">
    <text evidence="6">The sequence shown here is derived from an EMBL/GenBank/DDBJ whole genome shotgun (WGS) entry which is preliminary data.</text>
</comment>
<feature type="compositionally biased region" description="Low complexity" evidence="4">
    <location>
        <begin position="1265"/>
        <end position="1280"/>
    </location>
</feature>
<accession>A0A179FAV2</accession>
<dbReference type="Pfam" id="PF09011">
    <property type="entry name" value="HMG_box_2"/>
    <property type="match status" value="1"/>
</dbReference>
<feature type="region of interest" description="Disordered" evidence="4">
    <location>
        <begin position="1204"/>
        <end position="1286"/>
    </location>
</feature>
<sequence>MQRNVHKQSSSGDSQKGVGESIGGLGDVVTDASIPVEPPFSQKQWDSSNGDETNQDHQYLSAPLRHASFTPSSACDFRSVIDDLSIEIRRLKDELKRYKLAGPGALRGDTLFEIKIHGLPKEKKRELCYTLQEFAASLGDAPESSSAPCKIASKHAKGCGTGWGSVASLESSAPPPDSAYASISNGTNTSVTSATEAATSSRNDSSKRKADSFLRDIPEGLYPGHMAMTDMEKQIIVVRRLEHLFTGQTISSSASALRHTNHAGAGPSSRLAPLGSGNVPPRTPFAHHLPSVTATERGREAMISAFDHPAGRSLKRSKAKTTGSASALGGVQAGFNDDGNIDSSTNYTLQTNTAPRSKQRPTRIKELDPERVQIPSEIMEYIRHLGLSPFELSSEDKRFSSDGHPDVGGWVYLTLLCNLAQLHLINVTPSFVRVAVKDISTKLQLSPDERKIRWRGNECTRPSTDWVDNITQSTSGLDGDDVRTERNPNVGLKAACSTGLSMQPSSSRGCASKTGHHIGALGRFYYKPLFFQQDSPAGQSNGNDTSSTLGFIEHRDNIANSSSCLRSTTALNSRERPNPGAIIYYTRASFCTDLSGHSADASPSKFTHPSALDQLEGPCESSRRALLFGPPLAYGPLTDSFVRSSGPKVDVLSSDEPLGMSADTDNSAEVRLDVSWSDHEQVVEIPILEPCGLGGVTAEDHFRLVVTTRRQKHEAASCLRSPFPVDTDIGGTIQDRSSRLEIEHVSDRTEHLSPVLPPPPAHYFTPCSTDDSSANGDDRLPTRLNVLARAQEPHPAAPSARTVAARAVRMSSGHKHGRSPAFDPLVRPVPISPGLNVAHSDQKGSRCQSAEADSRGKIRRTGMNTEVSSILTQLGLSQYLGAFVDEGFDTWEALLDIQESDLLVLSVKLGHRRVSSHLFPKHRAAKKVFRRSYKDISPTREDWILGRLSQPRRQYKNGRGQMCHGTSGFGPRTVVNTAPYPNASIANIQRLDILSTLLPDQNAPERPPTAYVRFSNSKVLSDCRAQTREGLKDQNITFAEKAKLVGENWQTLAPGEKAEYESRAKAEKDQYRLQLEAYQKTDNHRQYSQYLSEFKQEAKRNGKRAFNRGRDYERQKLEPRPPGYGSSISSRVEARSGVGASVTSKEFDKCRVNQIPAISEVSTDTPGDDHSQLPPLTLEHRKERDNSPESALMLSVARASRIDKARLGGQAQTTSRATHQLRRHEVVPTLPDDLQGGLRSRTSKQSTSSMPATEESTVSPSLSRGTTTTNTQGPQPNGPTVSSPPHRRFKMEIEHTMEGDVLLRTERRPSVTTHGGGLDGISALIQAAEIGQEQVRREAGSHT</sequence>
<dbReference type="Pfam" id="PF09421">
    <property type="entry name" value="FRQ"/>
    <property type="match status" value="1"/>
</dbReference>
<protein>
    <submittedName>
        <fullName evidence="6">Frequency clock protein</fullName>
    </submittedName>
</protein>
<dbReference type="SUPFAM" id="SSF47095">
    <property type="entry name" value="HMG-box"/>
    <property type="match status" value="1"/>
</dbReference>
<feature type="region of interest" description="Disordered" evidence="4">
    <location>
        <begin position="1"/>
        <end position="60"/>
    </location>
</feature>
<feature type="compositionally biased region" description="Polar residues" evidence="4">
    <location>
        <begin position="1243"/>
        <end position="1264"/>
    </location>
</feature>
<evidence type="ECO:0000259" key="5">
    <source>
        <dbReference type="PROSITE" id="PS50118"/>
    </source>
</evidence>
<gene>
    <name evidence="6" type="ORF">VFPBJ_11396</name>
</gene>
<feature type="region of interest" description="Disordered" evidence="4">
    <location>
        <begin position="1158"/>
        <end position="1190"/>
    </location>
</feature>
<feature type="region of interest" description="Disordered" evidence="4">
    <location>
        <begin position="1094"/>
        <end position="1143"/>
    </location>
</feature>
<dbReference type="GO" id="GO:0007623">
    <property type="term" value="P:circadian rhythm"/>
    <property type="evidence" value="ECO:0007669"/>
    <property type="project" value="InterPro"/>
</dbReference>
<dbReference type="SUPFAM" id="SSF47769">
    <property type="entry name" value="SAM/Pointed domain"/>
    <property type="match status" value="1"/>
</dbReference>
<feature type="DNA-binding region" description="HMG box" evidence="3">
    <location>
        <begin position="1004"/>
        <end position="1079"/>
    </location>
</feature>
<feature type="region of interest" description="Disordered" evidence="4">
    <location>
        <begin position="170"/>
        <end position="211"/>
    </location>
</feature>
<feature type="region of interest" description="Disordered" evidence="4">
    <location>
        <begin position="792"/>
        <end position="855"/>
    </location>
</feature>
<feature type="compositionally biased region" description="Basic and acidic residues" evidence="4">
    <location>
        <begin position="1178"/>
        <end position="1187"/>
    </location>
</feature>
<dbReference type="InterPro" id="IPR018554">
    <property type="entry name" value="FRQ"/>
</dbReference>
<feature type="compositionally biased region" description="Polar residues" evidence="4">
    <location>
        <begin position="41"/>
        <end position="58"/>
    </location>
</feature>
<evidence type="ECO:0000313" key="6">
    <source>
        <dbReference type="EMBL" id="OAQ62594.1"/>
    </source>
</evidence>
<dbReference type="PROSITE" id="PS50118">
    <property type="entry name" value="HMG_BOX_2"/>
    <property type="match status" value="1"/>
</dbReference>
<feature type="compositionally biased region" description="Low complexity" evidence="4">
    <location>
        <begin position="797"/>
        <end position="811"/>
    </location>
</feature>
<dbReference type="Gene3D" id="1.10.30.10">
    <property type="entry name" value="High mobility group box domain"/>
    <property type="match status" value="1"/>
</dbReference>
<feature type="region of interest" description="Disordered" evidence="4">
    <location>
        <begin position="308"/>
        <end position="362"/>
    </location>
</feature>
<proteinExistence type="predicted"/>
<evidence type="ECO:0000256" key="4">
    <source>
        <dbReference type="SAM" id="MobiDB-lite"/>
    </source>
</evidence>
<dbReference type="GO" id="GO:0005634">
    <property type="term" value="C:nucleus"/>
    <property type="evidence" value="ECO:0007669"/>
    <property type="project" value="UniProtKB-UniRule"/>
</dbReference>
<evidence type="ECO:0000256" key="3">
    <source>
        <dbReference type="PROSITE-ProRule" id="PRU00267"/>
    </source>
</evidence>
<evidence type="ECO:0000313" key="7">
    <source>
        <dbReference type="Proteomes" id="UP000078240"/>
    </source>
</evidence>